<dbReference type="EMBL" id="JAFIMR010000068">
    <property type="protein sequence ID" value="KAI1850806.1"/>
    <property type="molecule type" value="Genomic_DNA"/>
</dbReference>
<name>A0A9P9W982_9PEZI</name>
<proteinExistence type="predicted"/>
<sequence>MKIVSFIRQYKNDTQRRVPMLELQDLMALYMGLLDELFFFGLLTKQGRRCRNPFRKGQLVQLQVIEEADGVRWGAWEPAQDQITLHTEVIDDGRIVELNMNDMVTTLAHEMIHAYLHIFSSGTRGYDVDVALAVGADDDDTESQRTRGHGPVFWEFYQHITGKFTLWIPESQELHDGAGRAERQEL</sequence>
<dbReference type="AlphaFoldDB" id="A0A9P9W982"/>
<dbReference type="Proteomes" id="UP000829685">
    <property type="component" value="Unassembled WGS sequence"/>
</dbReference>
<reference evidence="1" key="1">
    <citation type="submission" date="2021-03" db="EMBL/GenBank/DDBJ databases">
        <title>Revisited historic fungal species revealed as producer of novel bioactive compounds through whole genome sequencing and comparative genomics.</title>
        <authorList>
            <person name="Vignolle G.A."/>
            <person name="Hochenegger N."/>
            <person name="Mach R.L."/>
            <person name="Mach-Aigner A.R."/>
            <person name="Javad Rahimi M."/>
            <person name="Salim K.A."/>
            <person name="Chan C.M."/>
            <person name="Lim L.B.L."/>
            <person name="Cai F."/>
            <person name="Druzhinina I.S."/>
            <person name="U'Ren J.M."/>
            <person name="Derntl C."/>
        </authorList>
    </citation>
    <scope>NUCLEOTIDE SEQUENCE</scope>
    <source>
        <strain evidence="1">TUCIM 5799</strain>
    </source>
</reference>
<accession>A0A9P9W982</accession>
<organism evidence="1 2">
    <name type="scientific">Neoarthrinium moseri</name>
    <dbReference type="NCBI Taxonomy" id="1658444"/>
    <lineage>
        <taxon>Eukaryota</taxon>
        <taxon>Fungi</taxon>
        <taxon>Dikarya</taxon>
        <taxon>Ascomycota</taxon>
        <taxon>Pezizomycotina</taxon>
        <taxon>Sordariomycetes</taxon>
        <taxon>Xylariomycetidae</taxon>
        <taxon>Amphisphaeriales</taxon>
        <taxon>Apiosporaceae</taxon>
        <taxon>Neoarthrinium</taxon>
    </lineage>
</organism>
<evidence type="ECO:0000313" key="2">
    <source>
        <dbReference type="Proteomes" id="UP000829685"/>
    </source>
</evidence>
<protein>
    <submittedName>
        <fullName evidence="1">Uncharacterized protein</fullName>
    </submittedName>
</protein>
<gene>
    <name evidence="1" type="ORF">JX265_013369</name>
</gene>
<comment type="caution">
    <text evidence="1">The sequence shown here is derived from an EMBL/GenBank/DDBJ whole genome shotgun (WGS) entry which is preliminary data.</text>
</comment>
<evidence type="ECO:0000313" key="1">
    <source>
        <dbReference type="EMBL" id="KAI1850806.1"/>
    </source>
</evidence>
<keyword evidence="2" id="KW-1185">Reference proteome</keyword>